<dbReference type="Proteomes" id="UP000234456">
    <property type="component" value="Unassembled WGS sequence"/>
</dbReference>
<accession>A0A2N4TQ80</accession>
<keyword evidence="3 7" id="KW-0479">Metal-binding</keyword>
<keyword evidence="10" id="KW-0575">Peroxidase</keyword>
<name>A0A2N4TQ80_RALPI</name>
<dbReference type="GO" id="GO:0004130">
    <property type="term" value="F:cytochrome-c peroxidase activity"/>
    <property type="evidence" value="ECO:0007669"/>
    <property type="project" value="TreeGrafter"/>
</dbReference>
<evidence type="ECO:0000256" key="8">
    <source>
        <dbReference type="SAM" id="SignalP"/>
    </source>
</evidence>
<keyword evidence="6 7" id="KW-0408">Iron</keyword>
<dbReference type="InterPro" id="IPR009056">
    <property type="entry name" value="Cyt_c-like_dom"/>
</dbReference>
<protein>
    <submittedName>
        <fullName evidence="10">Cytochrome-c peroxidase</fullName>
    </submittedName>
</protein>
<keyword evidence="4 8" id="KW-0732">Signal</keyword>
<dbReference type="InterPro" id="IPR051395">
    <property type="entry name" value="Cytochrome_c_Peroxidase/MauG"/>
</dbReference>
<proteinExistence type="predicted"/>
<evidence type="ECO:0000259" key="9">
    <source>
        <dbReference type="PROSITE" id="PS51007"/>
    </source>
</evidence>
<comment type="caution">
    <text evidence="10">The sequence shown here is derived from an EMBL/GenBank/DDBJ whole genome shotgun (WGS) entry which is preliminary data.</text>
</comment>
<organism evidence="10 11">
    <name type="scientific">Ralstonia pickettii</name>
    <name type="common">Burkholderia pickettii</name>
    <dbReference type="NCBI Taxonomy" id="329"/>
    <lineage>
        <taxon>Bacteria</taxon>
        <taxon>Pseudomonadati</taxon>
        <taxon>Pseudomonadota</taxon>
        <taxon>Betaproteobacteria</taxon>
        <taxon>Burkholderiales</taxon>
        <taxon>Burkholderiaceae</taxon>
        <taxon>Ralstonia</taxon>
    </lineage>
</organism>
<dbReference type="PANTHER" id="PTHR30600">
    <property type="entry name" value="CYTOCHROME C PEROXIDASE-RELATED"/>
    <property type="match status" value="1"/>
</dbReference>
<evidence type="ECO:0000256" key="4">
    <source>
        <dbReference type="ARBA" id="ARBA00022729"/>
    </source>
</evidence>
<keyword evidence="5" id="KW-0560">Oxidoreductase</keyword>
<dbReference type="RefSeq" id="WP_102066233.1">
    <property type="nucleotide sequence ID" value="NZ_PKQE01000003.1"/>
</dbReference>
<dbReference type="InterPro" id="IPR036909">
    <property type="entry name" value="Cyt_c-like_dom_sf"/>
</dbReference>
<feature type="domain" description="Cytochrome c" evidence="9">
    <location>
        <begin position="86"/>
        <end position="242"/>
    </location>
</feature>
<evidence type="ECO:0000256" key="5">
    <source>
        <dbReference type="ARBA" id="ARBA00023002"/>
    </source>
</evidence>
<evidence type="ECO:0000256" key="3">
    <source>
        <dbReference type="ARBA" id="ARBA00022723"/>
    </source>
</evidence>
<dbReference type="GO" id="GO:0020037">
    <property type="term" value="F:heme binding"/>
    <property type="evidence" value="ECO:0007669"/>
    <property type="project" value="InterPro"/>
</dbReference>
<feature type="domain" description="Cytochrome c" evidence="9">
    <location>
        <begin position="270"/>
        <end position="446"/>
    </location>
</feature>
<comment type="subcellular location">
    <subcellularLocation>
        <location evidence="1">Cell envelope</location>
    </subcellularLocation>
</comment>
<dbReference type="PANTHER" id="PTHR30600:SF10">
    <property type="entry name" value="BLL6722 PROTEIN"/>
    <property type="match status" value="1"/>
</dbReference>
<dbReference type="SUPFAM" id="SSF46626">
    <property type="entry name" value="Cytochrome c"/>
    <property type="match status" value="2"/>
</dbReference>
<dbReference type="Gene3D" id="1.10.760.10">
    <property type="entry name" value="Cytochrome c-like domain"/>
    <property type="match status" value="2"/>
</dbReference>
<keyword evidence="2 7" id="KW-0349">Heme</keyword>
<dbReference type="InterPro" id="IPR004852">
    <property type="entry name" value="Di-haem_cyt_c_peroxidsae"/>
</dbReference>
<feature type="signal peptide" evidence="8">
    <location>
        <begin position="1"/>
        <end position="19"/>
    </location>
</feature>
<evidence type="ECO:0000256" key="1">
    <source>
        <dbReference type="ARBA" id="ARBA00004196"/>
    </source>
</evidence>
<reference evidence="10 11" key="1">
    <citation type="submission" date="2017-12" db="EMBL/GenBank/DDBJ databases">
        <title>Draft genome sequence of Ralstonia pickettii 52.</title>
        <authorList>
            <person name="Zheng B."/>
        </authorList>
    </citation>
    <scope>NUCLEOTIDE SEQUENCE [LARGE SCALE GENOMIC DNA]</scope>
    <source>
        <strain evidence="10 11">52</strain>
    </source>
</reference>
<feature type="chain" id="PRO_5014781741" evidence="8">
    <location>
        <begin position="20"/>
        <end position="468"/>
    </location>
</feature>
<dbReference type="GO" id="GO:0009055">
    <property type="term" value="F:electron transfer activity"/>
    <property type="evidence" value="ECO:0007669"/>
    <property type="project" value="InterPro"/>
</dbReference>
<sequence length="468" mass="50185">MPCFLPAATFRMIAVSALAGAVVGLSGCGRGEPAAAHAPTMAASASAAAAPVAAPAAATAGKPAAAPAYEKAFYTMMATRRPSVPAMTALGKALFFDPALSASGKQACASCHSPTHAYGPQNDLSVQLGGTGMNKTGVRAAPSLRYLQNVPAFTEHFYENDGNDSEDQGPTGGYTWDGRVSSTHDQARIPLLSGHEMANGTQAAVVAKLRNGRHAQTFRQVFGNDILDNEDTAFRAALMALEVFQQKPSEFYPYDSKYDAFLRKQVKLSPQEMRGLQVFADPAKGNCASCHVSAIKQDGAFPAFTDFGHIAVGVPRNRTLAANADPKFFDLGLCGPDRTDLKDRADYCGRFRTPSLRNVALRKTFFHNGAIHSLEDAVRFYAQRDTQPQKWYPRKADGTVDKFDDLPPQYRANVNMEPPFGGKPGDKPVLSEADVRDIVAFLKTLTDGYRPVRTAQSGAQGGSRVAQR</sequence>
<evidence type="ECO:0000256" key="7">
    <source>
        <dbReference type="PROSITE-ProRule" id="PRU00433"/>
    </source>
</evidence>
<gene>
    <name evidence="10" type="ORF">C0Q88_14705</name>
</gene>
<dbReference type="Pfam" id="PF03150">
    <property type="entry name" value="CCP_MauG"/>
    <property type="match status" value="1"/>
</dbReference>
<dbReference type="GO" id="GO:0046872">
    <property type="term" value="F:metal ion binding"/>
    <property type="evidence" value="ECO:0007669"/>
    <property type="project" value="UniProtKB-KW"/>
</dbReference>
<dbReference type="GO" id="GO:0030313">
    <property type="term" value="C:cell envelope"/>
    <property type="evidence" value="ECO:0007669"/>
    <property type="project" value="UniProtKB-SubCell"/>
</dbReference>
<dbReference type="PROSITE" id="PS51007">
    <property type="entry name" value="CYTC"/>
    <property type="match status" value="2"/>
</dbReference>
<evidence type="ECO:0000256" key="2">
    <source>
        <dbReference type="ARBA" id="ARBA00022617"/>
    </source>
</evidence>
<dbReference type="OrthoDB" id="9805202at2"/>
<evidence type="ECO:0000313" key="10">
    <source>
        <dbReference type="EMBL" id="PLC41857.1"/>
    </source>
</evidence>
<evidence type="ECO:0000256" key="6">
    <source>
        <dbReference type="ARBA" id="ARBA00023004"/>
    </source>
</evidence>
<dbReference type="AlphaFoldDB" id="A0A2N4TQ80"/>
<dbReference type="EMBL" id="PKQE01000003">
    <property type="protein sequence ID" value="PLC41857.1"/>
    <property type="molecule type" value="Genomic_DNA"/>
</dbReference>
<evidence type="ECO:0000313" key="11">
    <source>
        <dbReference type="Proteomes" id="UP000234456"/>
    </source>
</evidence>